<gene>
    <name evidence="1" type="ORF">DSO57_1033486</name>
</gene>
<evidence type="ECO:0000313" key="1">
    <source>
        <dbReference type="EMBL" id="KAJ9052500.1"/>
    </source>
</evidence>
<comment type="caution">
    <text evidence="1">The sequence shown here is derived from an EMBL/GenBank/DDBJ whole genome shotgun (WGS) entry which is preliminary data.</text>
</comment>
<name>A0ACC2RQY3_9FUNG</name>
<evidence type="ECO:0000313" key="2">
    <source>
        <dbReference type="Proteomes" id="UP001165960"/>
    </source>
</evidence>
<accession>A0ACC2RQY3</accession>
<proteinExistence type="predicted"/>
<dbReference type="EMBL" id="QTSX02006654">
    <property type="protein sequence ID" value="KAJ9052500.1"/>
    <property type="molecule type" value="Genomic_DNA"/>
</dbReference>
<keyword evidence="2" id="KW-1185">Reference proteome</keyword>
<reference evidence="1" key="1">
    <citation type="submission" date="2022-04" db="EMBL/GenBank/DDBJ databases">
        <title>Genome of the entomopathogenic fungus Entomophthora muscae.</title>
        <authorList>
            <person name="Elya C."/>
            <person name="Lovett B.R."/>
            <person name="Lee E."/>
            <person name="Macias A.M."/>
            <person name="Hajek A.E."/>
            <person name="De Bivort B.L."/>
            <person name="Kasson M.T."/>
            <person name="De Fine Licht H.H."/>
            <person name="Stajich J.E."/>
        </authorList>
    </citation>
    <scope>NUCLEOTIDE SEQUENCE</scope>
    <source>
        <strain evidence="1">Berkeley</strain>
    </source>
</reference>
<protein>
    <submittedName>
        <fullName evidence="1">Uncharacterized protein</fullName>
    </submittedName>
</protein>
<organism evidence="1 2">
    <name type="scientific">Entomophthora muscae</name>
    <dbReference type="NCBI Taxonomy" id="34485"/>
    <lineage>
        <taxon>Eukaryota</taxon>
        <taxon>Fungi</taxon>
        <taxon>Fungi incertae sedis</taxon>
        <taxon>Zoopagomycota</taxon>
        <taxon>Entomophthoromycotina</taxon>
        <taxon>Entomophthoromycetes</taxon>
        <taxon>Entomophthorales</taxon>
        <taxon>Entomophthoraceae</taxon>
        <taxon>Entomophthora</taxon>
    </lineage>
</organism>
<dbReference type="Proteomes" id="UP001165960">
    <property type="component" value="Unassembled WGS sequence"/>
</dbReference>
<sequence>MKMRFRCQLPQWKLTTSLMPNPPKKLMVMSLLFQWRPTHLLYLLRLSILNPQVLLKQALVTQSPTYPQLCLRKPTPLLAQSPALRVRVYWILHPCNPMNNHPIKTLYLNCQGLGLYRLKIVLDSYLKTYQLIFLSETWFIDHDQICQHPNFVTHTPLTSFHANRHQTGGMALFCSNSARALLSSTRCTSNTILACCASLYFLGVYFEPSLSEEEVQRQLFSYTKVDVVLGDVNIQYGPHWGGLTTGPRPRHAVVSLYCATFDLVHTKPTGFCPRNDHVYARTQLSVAYSAEPAVIASDHHCLLVEIALSHTTDAAPAFGLERYHLRCLDNPRVSALLRGAFGVIAPLLIDTLSMATHSIASLSAPGRQCLVDKLDAQVLSAVSECCSTALGTYQVSKVKISPDRYISQLQACTRPSDAVTLFKRSCKTVVSTALASRDPSIEATEDAALYFESVFAQPDSSLRGVSAAVQQCHGAPCPEIVEFFSADNVCKYIKRYPSTVSCGSDSIHGCILKALLPAKVDEVLSLLFTVCVMTGVTPARWNMSIVCPIPKKQTSVHIDSFRPIALTEMFRRMFEKCLLRAFERSFSLRRVTNCCPTQAGFRKGFSTQSHALYSHELCV</sequence>